<reference evidence="3" key="1">
    <citation type="journal article" date="2006" name="PLoS Biol.">
        <title>Macronuclear genome sequence of the ciliate Tetrahymena thermophila, a model eukaryote.</title>
        <authorList>
            <person name="Eisen J.A."/>
            <person name="Coyne R.S."/>
            <person name="Wu M."/>
            <person name="Wu D."/>
            <person name="Thiagarajan M."/>
            <person name="Wortman J.R."/>
            <person name="Badger J.H."/>
            <person name="Ren Q."/>
            <person name="Amedeo P."/>
            <person name="Jones K.M."/>
            <person name="Tallon L.J."/>
            <person name="Delcher A.L."/>
            <person name="Salzberg S.L."/>
            <person name="Silva J.C."/>
            <person name="Haas B.J."/>
            <person name="Majoros W.H."/>
            <person name="Farzad M."/>
            <person name="Carlton J.M."/>
            <person name="Smith R.K. Jr."/>
            <person name="Garg J."/>
            <person name="Pearlman R.E."/>
            <person name="Karrer K.M."/>
            <person name="Sun L."/>
            <person name="Manning G."/>
            <person name="Elde N.C."/>
            <person name="Turkewitz A.P."/>
            <person name="Asai D.J."/>
            <person name="Wilkes D.E."/>
            <person name="Wang Y."/>
            <person name="Cai H."/>
            <person name="Collins K."/>
            <person name="Stewart B.A."/>
            <person name="Lee S.R."/>
            <person name="Wilamowska K."/>
            <person name="Weinberg Z."/>
            <person name="Ruzzo W.L."/>
            <person name="Wloga D."/>
            <person name="Gaertig J."/>
            <person name="Frankel J."/>
            <person name="Tsao C.-C."/>
            <person name="Gorovsky M.A."/>
            <person name="Keeling P.J."/>
            <person name="Waller R.F."/>
            <person name="Patron N.J."/>
            <person name="Cherry J.M."/>
            <person name="Stover N.A."/>
            <person name="Krieger C.J."/>
            <person name="del Toro C."/>
            <person name="Ryder H.F."/>
            <person name="Williamson S.C."/>
            <person name="Barbeau R.A."/>
            <person name="Hamilton E.P."/>
            <person name="Orias E."/>
        </authorList>
    </citation>
    <scope>NUCLEOTIDE SEQUENCE [LARGE SCALE GENOMIC DNA]</scope>
    <source>
        <strain evidence="3">SB210</strain>
    </source>
</reference>
<keyword evidence="1" id="KW-0472">Membrane</keyword>
<evidence type="ECO:0000313" key="3">
    <source>
        <dbReference type="Proteomes" id="UP000009168"/>
    </source>
</evidence>
<evidence type="ECO:0000256" key="1">
    <source>
        <dbReference type="SAM" id="Phobius"/>
    </source>
</evidence>
<dbReference type="EMBL" id="GG662245">
    <property type="protein sequence ID" value="EAS07186.2"/>
    <property type="molecule type" value="Genomic_DNA"/>
</dbReference>
<accession>I7LY17</accession>
<proteinExistence type="predicted"/>
<dbReference type="KEGG" id="tet:TTHERM_00647190"/>
<dbReference type="AlphaFoldDB" id="I7LY17"/>
<sequence length="665" mass="78269">MGSKQYKKGTIQGLIFSLITVLCVLSYFIYLIDLYLNNQIDPKFRWQSFVTSSRTEVSLSQDLIGFTFLYNTTLSIDQFQLQQNKTYLVYYPYFFYEDTKNDISIQINLDIVKCINPYQQGLNCLDFSQLSNYTLVVDNMNNILSNIYINVYGCLDLDSIKTTIPDNCAQQNEIDEVINGVESSLFLQLKTEQFNTTSKRIQTNFRTLQSYTLSNQFTLSNVNTQKQETIVKDGLLIQNQQIYQSPIQYNMQNWGFDRQQSLKSGLGPYAQISLGMDQIVQHFQIQYTSITEILALVNSFTSIIMLCRVIGRFYSQKQIQEDFLMLIMRNLFQDKCSKILEYNSLIKQVNPSLIQNSNLQEDITGDINEWKNHNSIFVPNFQNQYLKKKQNQEQENSFQKKIDFIDDMMEQMNKSKLHITQTSQEAQNNVCNHEKLDKKQFSINKNNSKQIGSLIFQPNESKIQIFKKNDDSIQKKKFIPKKNIIQTQKEQYNISNNTQQYTFSEEIKQRLKAINSIQMKKKLQNFFLKKCFKSKDHLKSRVINKVQMEIIQQETNKNFNIYEFYKDIIFLKKAISMLLTSDQLAAIQFVSLTDYFFNLDLKSKNQNINFKVQKIMLNYFEKQYSILQSEQIQEMYIQKFISRCQQGQNLTEVDQRIISSIAIKL</sequence>
<organism evidence="2 3">
    <name type="scientific">Tetrahymena thermophila (strain SB210)</name>
    <dbReference type="NCBI Taxonomy" id="312017"/>
    <lineage>
        <taxon>Eukaryota</taxon>
        <taxon>Sar</taxon>
        <taxon>Alveolata</taxon>
        <taxon>Ciliophora</taxon>
        <taxon>Intramacronucleata</taxon>
        <taxon>Oligohymenophorea</taxon>
        <taxon>Hymenostomatida</taxon>
        <taxon>Tetrahymenina</taxon>
        <taxon>Tetrahymenidae</taxon>
        <taxon>Tetrahymena</taxon>
    </lineage>
</organism>
<keyword evidence="3" id="KW-1185">Reference proteome</keyword>
<feature type="transmembrane region" description="Helical" evidence="1">
    <location>
        <begin position="12"/>
        <end position="32"/>
    </location>
</feature>
<evidence type="ECO:0000313" key="2">
    <source>
        <dbReference type="EMBL" id="EAS07186.2"/>
    </source>
</evidence>
<dbReference type="RefSeq" id="XP_001027428.2">
    <property type="nucleotide sequence ID" value="XM_001027428.2"/>
</dbReference>
<dbReference type="InParanoid" id="I7LY17"/>
<dbReference type="OrthoDB" id="302623at2759"/>
<protein>
    <submittedName>
        <fullName evidence="2">AMP-binding enzyme family protein</fullName>
    </submittedName>
</protein>
<dbReference type="GeneID" id="7833626"/>
<gene>
    <name evidence="2" type="ORF">TTHERM_00647190</name>
</gene>
<name>I7LY17_TETTS</name>
<keyword evidence="1" id="KW-0812">Transmembrane</keyword>
<keyword evidence="1" id="KW-1133">Transmembrane helix</keyword>
<dbReference type="Proteomes" id="UP000009168">
    <property type="component" value="Unassembled WGS sequence"/>
</dbReference>